<dbReference type="AlphaFoldDB" id="A0A6M3M4Q2"/>
<organism evidence="2">
    <name type="scientific">viral metagenome</name>
    <dbReference type="NCBI Taxonomy" id="1070528"/>
    <lineage>
        <taxon>unclassified sequences</taxon>
        <taxon>metagenomes</taxon>
        <taxon>organismal metagenomes</taxon>
    </lineage>
</organism>
<gene>
    <name evidence="1" type="ORF">MM171A00966_0014</name>
    <name evidence="2" type="ORF">MM171B01382_0014</name>
</gene>
<sequence>MSFDFDNEDVEWTCEGCEDSLGEHSYVTKVITVTGQVLKAEDGRVTDMEPQFPPETEHLCYTCYSQKYKDPVESLRTCLKVVADVIELLESEANDDFYNPKEALDKLNELVVYIADVLPSLSQKEEVKPK</sequence>
<reference evidence="2" key="1">
    <citation type="submission" date="2020-03" db="EMBL/GenBank/DDBJ databases">
        <title>The deep terrestrial virosphere.</title>
        <authorList>
            <person name="Holmfeldt K."/>
            <person name="Nilsson E."/>
            <person name="Simone D."/>
            <person name="Lopez-Fernandez M."/>
            <person name="Wu X."/>
            <person name="de Brujin I."/>
            <person name="Lundin D."/>
            <person name="Andersson A."/>
            <person name="Bertilsson S."/>
            <person name="Dopson M."/>
        </authorList>
    </citation>
    <scope>NUCLEOTIDE SEQUENCE</scope>
    <source>
        <strain evidence="1">MM171A00966</strain>
        <strain evidence="2">MM171B01382</strain>
    </source>
</reference>
<name>A0A6M3M4Q2_9ZZZZ</name>
<proteinExistence type="predicted"/>
<dbReference type="EMBL" id="MT143771">
    <property type="protein sequence ID" value="QJB02278.1"/>
    <property type="molecule type" value="Genomic_DNA"/>
</dbReference>
<protein>
    <submittedName>
        <fullName evidence="2">Uncharacterized protein</fullName>
    </submittedName>
</protein>
<evidence type="ECO:0000313" key="1">
    <source>
        <dbReference type="EMBL" id="QJA99577.1"/>
    </source>
</evidence>
<evidence type="ECO:0000313" key="2">
    <source>
        <dbReference type="EMBL" id="QJB02278.1"/>
    </source>
</evidence>
<dbReference type="EMBL" id="MT143657">
    <property type="protein sequence ID" value="QJA99577.1"/>
    <property type="molecule type" value="Genomic_DNA"/>
</dbReference>
<accession>A0A6M3M4Q2</accession>